<sequence>MSTNQAKKGTGNPLPKRGQVKARIFSEIFSALKGGKHDEKKNGGGAQASAETSASASPVEGSPPSKDGHPIPDRF</sequence>
<keyword evidence="3" id="KW-1185">Reference proteome</keyword>
<feature type="region of interest" description="Disordered" evidence="1">
    <location>
        <begin position="32"/>
        <end position="75"/>
    </location>
</feature>
<reference evidence="3" key="1">
    <citation type="journal article" date="2017" name="Nat. Commun.">
        <title>The asparagus genome sheds light on the origin and evolution of a young Y chromosome.</title>
        <authorList>
            <person name="Harkess A."/>
            <person name="Zhou J."/>
            <person name="Xu C."/>
            <person name="Bowers J.E."/>
            <person name="Van der Hulst R."/>
            <person name="Ayyampalayam S."/>
            <person name="Mercati F."/>
            <person name="Riccardi P."/>
            <person name="McKain M.R."/>
            <person name="Kakrana A."/>
            <person name="Tang H."/>
            <person name="Ray J."/>
            <person name="Groenendijk J."/>
            <person name="Arikit S."/>
            <person name="Mathioni S.M."/>
            <person name="Nakano M."/>
            <person name="Shan H."/>
            <person name="Telgmann-Rauber A."/>
            <person name="Kanno A."/>
            <person name="Yue Z."/>
            <person name="Chen H."/>
            <person name="Li W."/>
            <person name="Chen Y."/>
            <person name="Xu X."/>
            <person name="Zhang Y."/>
            <person name="Luo S."/>
            <person name="Chen H."/>
            <person name="Gao J."/>
            <person name="Mao Z."/>
            <person name="Pires J.C."/>
            <person name="Luo M."/>
            <person name="Kudrna D."/>
            <person name="Wing R.A."/>
            <person name="Meyers B.C."/>
            <person name="Yi K."/>
            <person name="Kong H."/>
            <person name="Lavrijsen P."/>
            <person name="Sunseri F."/>
            <person name="Falavigna A."/>
            <person name="Ye Y."/>
            <person name="Leebens-Mack J.H."/>
            <person name="Chen G."/>
        </authorList>
    </citation>
    <scope>NUCLEOTIDE SEQUENCE [LARGE SCALE GENOMIC DNA]</scope>
    <source>
        <strain evidence="3">cv. DH0086</strain>
    </source>
</reference>
<dbReference type="Gramene" id="ONK77016">
    <property type="protein sequence ID" value="ONK77016"/>
    <property type="gene ID" value="A4U43_C02F2240"/>
</dbReference>
<evidence type="ECO:0000313" key="2">
    <source>
        <dbReference type="EMBL" id="ONK77016.1"/>
    </source>
</evidence>
<organism evidence="2 3">
    <name type="scientific">Asparagus officinalis</name>
    <name type="common">Garden asparagus</name>
    <dbReference type="NCBI Taxonomy" id="4686"/>
    <lineage>
        <taxon>Eukaryota</taxon>
        <taxon>Viridiplantae</taxon>
        <taxon>Streptophyta</taxon>
        <taxon>Embryophyta</taxon>
        <taxon>Tracheophyta</taxon>
        <taxon>Spermatophyta</taxon>
        <taxon>Magnoliopsida</taxon>
        <taxon>Liliopsida</taxon>
        <taxon>Asparagales</taxon>
        <taxon>Asparagaceae</taxon>
        <taxon>Asparagoideae</taxon>
        <taxon>Asparagus</taxon>
    </lineage>
</organism>
<evidence type="ECO:0000313" key="3">
    <source>
        <dbReference type="Proteomes" id="UP000243459"/>
    </source>
</evidence>
<feature type="compositionally biased region" description="Low complexity" evidence="1">
    <location>
        <begin position="47"/>
        <end position="57"/>
    </location>
</feature>
<feature type="region of interest" description="Disordered" evidence="1">
    <location>
        <begin position="1"/>
        <end position="20"/>
    </location>
</feature>
<evidence type="ECO:0000256" key="1">
    <source>
        <dbReference type="SAM" id="MobiDB-lite"/>
    </source>
</evidence>
<name>A0A5P1FF64_ASPOF</name>
<dbReference type="Proteomes" id="UP000243459">
    <property type="component" value="Chromosome 2"/>
</dbReference>
<protein>
    <submittedName>
        <fullName evidence="2">Uncharacterized protein</fullName>
    </submittedName>
</protein>
<accession>A0A5P1FF64</accession>
<feature type="compositionally biased region" description="Basic and acidic residues" evidence="1">
    <location>
        <begin position="66"/>
        <end position="75"/>
    </location>
</feature>
<dbReference type="AlphaFoldDB" id="A0A5P1FF64"/>
<dbReference type="EMBL" id="CM007382">
    <property type="protein sequence ID" value="ONK77016.1"/>
    <property type="molecule type" value="Genomic_DNA"/>
</dbReference>
<proteinExistence type="predicted"/>
<gene>
    <name evidence="2" type="ORF">A4U43_C02F2240</name>
</gene>